<dbReference type="GeneID" id="87814232"/>
<protein>
    <recommendedName>
        <fullName evidence="6">Ceramide glucosyltransferase</fullName>
        <ecNumber evidence="5">2.4.1.80</ecNumber>
    </recommendedName>
    <alternativeName>
        <fullName evidence="13">Glucosylceramide synthase</fullName>
    </alternativeName>
    <alternativeName>
        <fullName evidence="14">UDP-glucose ceramide glucosyltransferase</fullName>
    </alternativeName>
    <alternativeName>
        <fullName evidence="12">UDP-glucose:N-acylsphingosine D-glucosyltransferase</fullName>
    </alternativeName>
</protein>
<dbReference type="GO" id="GO:0006679">
    <property type="term" value="P:glucosylceramide biosynthetic process"/>
    <property type="evidence" value="ECO:0007669"/>
    <property type="project" value="TreeGrafter"/>
</dbReference>
<evidence type="ECO:0000256" key="12">
    <source>
        <dbReference type="ARBA" id="ARBA00031017"/>
    </source>
</evidence>
<evidence type="ECO:0000256" key="3">
    <source>
        <dbReference type="ARBA" id="ARBA00004991"/>
    </source>
</evidence>
<evidence type="ECO:0000256" key="4">
    <source>
        <dbReference type="ARBA" id="ARBA00006739"/>
    </source>
</evidence>
<keyword evidence="8" id="KW-0808">Transferase</keyword>
<dbReference type="SUPFAM" id="SSF53448">
    <property type="entry name" value="Nucleotide-diphospho-sugar transferases"/>
    <property type="match status" value="1"/>
</dbReference>
<sequence length="566" mass="62270">MTAAGNDPMSIVVQGAALVSFIWSCTVFVVQSIGIYQILRSHSAPGPPPVSTTSVPDNEIPHITIIRPVKGIEVGLYECLASTFQLAYPKSKFTIHLCVSTADDPAYLVLQQLRADFPDIDARIFVEDDDPLLHGADGHVNNLGPNPKIRNMSRAYREAKGDLIWIVDCNIWVGSGSAARMVDKLCGFRPNGERATPYKLVHQLPLVLDIENSSSASSTEEEHGLLPKPGTNLPRSRHNDPPRSRSLFDHGGRLEEMFMATSHAKFYCAINTVSIAPCTIGKSNMFRKSHLDRFTDPAANPLLSASDSTRGRGLDFFSSYICEDHLLGDLIWRSQLSPATGDGAFNQHGLVFGEPVIQPIAGMSVSSYVARRVRWLRVRKWTVLAATLVEPGIEPFLCSLHVAFALTSLPWARDRLFGSPDALLSSAPPTWGSMAGIWLFTVTAWMLLDWWFSTRLGRLASVEVDANTPGFAMGSGRQGGVPRRPFLQFLGAWLGREALALPIWTWAVLLGTTVDWRGKKFQVRMDMSVVECEDGNKGKRKRTSAALSVPSSDTSRPSSRNKDRID</sequence>
<comment type="pathway">
    <text evidence="2">Lipid metabolism; sphingolipid metabolism.</text>
</comment>
<keyword evidence="11 16" id="KW-0472">Membrane</keyword>
<comment type="pathway">
    <text evidence="3">Sphingolipid metabolism.</text>
</comment>
<dbReference type="InterPro" id="IPR029044">
    <property type="entry name" value="Nucleotide-diphossugar_trans"/>
</dbReference>
<evidence type="ECO:0000256" key="6">
    <source>
        <dbReference type="ARBA" id="ARBA00019988"/>
    </source>
</evidence>
<evidence type="ECO:0000256" key="16">
    <source>
        <dbReference type="SAM" id="Phobius"/>
    </source>
</evidence>
<dbReference type="InterPro" id="IPR025993">
    <property type="entry name" value="Ceramide_glucosylTrfase"/>
</dbReference>
<evidence type="ECO:0000256" key="8">
    <source>
        <dbReference type="ARBA" id="ARBA00022679"/>
    </source>
</evidence>
<keyword evidence="9 16" id="KW-0812">Transmembrane</keyword>
<evidence type="ECO:0000256" key="2">
    <source>
        <dbReference type="ARBA" id="ARBA00004760"/>
    </source>
</evidence>
<dbReference type="RefSeq" id="XP_062635821.1">
    <property type="nucleotide sequence ID" value="XM_062777619.1"/>
</dbReference>
<gene>
    <name evidence="17" type="ORF">C8A04DRAFT_13195</name>
</gene>
<name>A0AAN6V0G5_9PEZI</name>
<keyword evidence="18" id="KW-1185">Reference proteome</keyword>
<evidence type="ECO:0000256" key="7">
    <source>
        <dbReference type="ARBA" id="ARBA00022676"/>
    </source>
</evidence>
<evidence type="ECO:0000256" key="11">
    <source>
        <dbReference type="ARBA" id="ARBA00023136"/>
    </source>
</evidence>
<feature type="compositionally biased region" description="Basic and acidic residues" evidence="15">
    <location>
        <begin position="237"/>
        <end position="247"/>
    </location>
</feature>
<proteinExistence type="inferred from homology"/>
<dbReference type="PANTHER" id="PTHR12726:SF0">
    <property type="entry name" value="CERAMIDE GLUCOSYLTRANSFERASE"/>
    <property type="match status" value="1"/>
</dbReference>
<evidence type="ECO:0000256" key="5">
    <source>
        <dbReference type="ARBA" id="ARBA00012699"/>
    </source>
</evidence>
<accession>A0AAN6V0G5</accession>
<evidence type="ECO:0000256" key="9">
    <source>
        <dbReference type="ARBA" id="ARBA00022692"/>
    </source>
</evidence>
<dbReference type="AlphaFoldDB" id="A0AAN6V0G5"/>
<reference evidence="17" key="2">
    <citation type="submission" date="2023-05" db="EMBL/GenBank/DDBJ databases">
        <authorList>
            <consortium name="Lawrence Berkeley National Laboratory"/>
            <person name="Steindorff A."/>
            <person name="Hensen N."/>
            <person name="Bonometti L."/>
            <person name="Westerberg I."/>
            <person name="Brannstrom I.O."/>
            <person name="Guillou S."/>
            <person name="Cros-Aarteil S."/>
            <person name="Calhoun S."/>
            <person name="Haridas S."/>
            <person name="Kuo A."/>
            <person name="Mondo S."/>
            <person name="Pangilinan J."/>
            <person name="Riley R."/>
            <person name="Labutti K."/>
            <person name="Andreopoulos B."/>
            <person name="Lipzen A."/>
            <person name="Chen C."/>
            <person name="Yanf M."/>
            <person name="Daum C."/>
            <person name="Ng V."/>
            <person name="Clum A."/>
            <person name="Ohm R."/>
            <person name="Martin F."/>
            <person name="Silar P."/>
            <person name="Natvig D."/>
            <person name="Lalanne C."/>
            <person name="Gautier V."/>
            <person name="Ament-Velasquez S.L."/>
            <person name="Kruys A."/>
            <person name="Hutchinson M.I."/>
            <person name="Powell A.J."/>
            <person name="Barry K."/>
            <person name="Miller A.N."/>
            <person name="Grigoriev I.V."/>
            <person name="Debuchy R."/>
            <person name="Gladieux P."/>
            <person name="Thoren M.H."/>
            <person name="Johannesson H."/>
        </authorList>
    </citation>
    <scope>NUCLEOTIDE SEQUENCE</scope>
    <source>
        <strain evidence="17">CBS 141.50</strain>
    </source>
</reference>
<organism evidence="17 18">
    <name type="scientific">Dichotomopilus funicola</name>
    <dbReference type="NCBI Taxonomy" id="1934379"/>
    <lineage>
        <taxon>Eukaryota</taxon>
        <taxon>Fungi</taxon>
        <taxon>Dikarya</taxon>
        <taxon>Ascomycota</taxon>
        <taxon>Pezizomycotina</taxon>
        <taxon>Sordariomycetes</taxon>
        <taxon>Sordariomycetidae</taxon>
        <taxon>Sordariales</taxon>
        <taxon>Chaetomiaceae</taxon>
        <taxon>Dichotomopilus</taxon>
    </lineage>
</organism>
<dbReference type="EC" id="2.4.1.80" evidence="5"/>
<evidence type="ECO:0000313" key="18">
    <source>
        <dbReference type="Proteomes" id="UP001302676"/>
    </source>
</evidence>
<feature type="transmembrane region" description="Helical" evidence="16">
    <location>
        <begin position="12"/>
        <end position="36"/>
    </location>
</feature>
<feature type="region of interest" description="Disordered" evidence="15">
    <location>
        <begin position="216"/>
        <end position="247"/>
    </location>
</feature>
<evidence type="ECO:0000313" key="17">
    <source>
        <dbReference type="EMBL" id="KAK4142450.1"/>
    </source>
</evidence>
<evidence type="ECO:0000256" key="13">
    <source>
        <dbReference type="ARBA" id="ARBA00031543"/>
    </source>
</evidence>
<keyword evidence="10 16" id="KW-1133">Transmembrane helix</keyword>
<evidence type="ECO:0000256" key="15">
    <source>
        <dbReference type="SAM" id="MobiDB-lite"/>
    </source>
</evidence>
<evidence type="ECO:0000256" key="14">
    <source>
        <dbReference type="ARBA" id="ARBA00032575"/>
    </source>
</evidence>
<dbReference type="PANTHER" id="PTHR12726">
    <property type="entry name" value="CERAMIDE GLUCOSYLTRANSFERASE"/>
    <property type="match status" value="1"/>
</dbReference>
<evidence type="ECO:0000256" key="10">
    <source>
        <dbReference type="ARBA" id="ARBA00022989"/>
    </source>
</evidence>
<dbReference type="Pfam" id="PF13506">
    <property type="entry name" value="Glyco_transf_21"/>
    <property type="match status" value="1"/>
</dbReference>
<dbReference type="EMBL" id="MU853597">
    <property type="protein sequence ID" value="KAK4142450.1"/>
    <property type="molecule type" value="Genomic_DNA"/>
</dbReference>
<feature type="region of interest" description="Disordered" evidence="15">
    <location>
        <begin position="534"/>
        <end position="566"/>
    </location>
</feature>
<dbReference type="GO" id="GO:0016020">
    <property type="term" value="C:membrane"/>
    <property type="evidence" value="ECO:0007669"/>
    <property type="project" value="UniProtKB-SubCell"/>
</dbReference>
<comment type="subcellular location">
    <subcellularLocation>
        <location evidence="1">Membrane</location>
        <topology evidence="1">Multi-pass membrane protein</topology>
    </subcellularLocation>
</comment>
<comment type="similarity">
    <text evidence="4">Belongs to the glycosyltransferase 2 family.</text>
</comment>
<evidence type="ECO:0000256" key="1">
    <source>
        <dbReference type="ARBA" id="ARBA00004141"/>
    </source>
</evidence>
<keyword evidence="7" id="KW-0328">Glycosyltransferase</keyword>
<dbReference type="Proteomes" id="UP001302676">
    <property type="component" value="Unassembled WGS sequence"/>
</dbReference>
<feature type="compositionally biased region" description="Low complexity" evidence="15">
    <location>
        <begin position="548"/>
        <end position="558"/>
    </location>
</feature>
<reference evidence="17" key="1">
    <citation type="journal article" date="2023" name="Mol. Phylogenet. Evol.">
        <title>Genome-scale phylogeny and comparative genomics of the fungal order Sordariales.</title>
        <authorList>
            <person name="Hensen N."/>
            <person name="Bonometti L."/>
            <person name="Westerberg I."/>
            <person name="Brannstrom I.O."/>
            <person name="Guillou S."/>
            <person name="Cros-Aarteil S."/>
            <person name="Calhoun S."/>
            <person name="Haridas S."/>
            <person name="Kuo A."/>
            <person name="Mondo S."/>
            <person name="Pangilinan J."/>
            <person name="Riley R."/>
            <person name="LaButti K."/>
            <person name="Andreopoulos B."/>
            <person name="Lipzen A."/>
            <person name="Chen C."/>
            <person name="Yan M."/>
            <person name="Daum C."/>
            <person name="Ng V."/>
            <person name="Clum A."/>
            <person name="Steindorff A."/>
            <person name="Ohm R.A."/>
            <person name="Martin F."/>
            <person name="Silar P."/>
            <person name="Natvig D.O."/>
            <person name="Lalanne C."/>
            <person name="Gautier V."/>
            <person name="Ament-Velasquez S.L."/>
            <person name="Kruys A."/>
            <person name="Hutchinson M.I."/>
            <person name="Powell A.J."/>
            <person name="Barry K."/>
            <person name="Miller A.N."/>
            <person name="Grigoriev I.V."/>
            <person name="Debuchy R."/>
            <person name="Gladieux P."/>
            <person name="Hiltunen Thoren M."/>
            <person name="Johannesson H."/>
        </authorList>
    </citation>
    <scope>NUCLEOTIDE SEQUENCE</scope>
    <source>
        <strain evidence="17">CBS 141.50</strain>
    </source>
</reference>
<comment type="caution">
    <text evidence="17">The sequence shown here is derived from an EMBL/GenBank/DDBJ whole genome shotgun (WGS) entry which is preliminary data.</text>
</comment>
<dbReference type="GO" id="GO:0008120">
    <property type="term" value="F:ceramide glucosyltransferase activity"/>
    <property type="evidence" value="ECO:0007669"/>
    <property type="project" value="UniProtKB-EC"/>
</dbReference>